<evidence type="ECO:0000256" key="1">
    <source>
        <dbReference type="ARBA" id="ARBA00004123"/>
    </source>
</evidence>
<dbReference type="Pfam" id="PF00076">
    <property type="entry name" value="RRM_1"/>
    <property type="match status" value="1"/>
</dbReference>
<dbReference type="GO" id="GO:0097157">
    <property type="term" value="F:pre-mRNA intronic binding"/>
    <property type="evidence" value="ECO:0007669"/>
    <property type="project" value="TreeGrafter"/>
</dbReference>
<comment type="caution">
    <text evidence="10">The sequence shown here is derived from an EMBL/GenBank/DDBJ whole genome shotgun (WGS) entry which is preliminary data.</text>
</comment>
<keyword evidence="11" id="KW-1185">Reference proteome</keyword>
<dbReference type="PANTHER" id="PTHR16105">
    <property type="entry name" value="RNA-BINDING REGION-CONTAINING PROTEIN 3"/>
    <property type="match status" value="1"/>
</dbReference>
<feature type="coiled-coil region" evidence="7">
    <location>
        <begin position="199"/>
        <end position="226"/>
    </location>
</feature>
<evidence type="ECO:0000256" key="3">
    <source>
        <dbReference type="ARBA" id="ARBA00022737"/>
    </source>
</evidence>
<evidence type="ECO:0000256" key="4">
    <source>
        <dbReference type="ARBA" id="ARBA00022884"/>
    </source>
</evidence>
<dbReference type="AlphaFoldDB" id="A0A8K0JZG6"/>
<dbReference type="GO" id="GO:0005689">
    <property type="term" value="C:U12-type spliceosomal complex"/>
    <property type="evidence" value="ECO:0007669"/>
    <property type="project" value="TreeGrafter"/>
</dbReference>
<evidence type="ECO:0000256" key="7">
    <source>
        <dbReference type="SAM" id="Coils"/>
    </source>
</evidence>
<dbReference type="EMBL" id="KZ308241">
    <property type="protein sequence ID" value="KAG8225535.1"/>
    <property type="molecule type" value="Genomic_DNA"/>
</dbReference>
<evidence type="ECO:0000256" key="6">
    <source>
        <dbReference type="PROSITE-ProRule" id="PRU00176"/>
    </source>
</evidence>
<dbReference type="InterPro" id="IPR000504">
    <property type="entry name" value="RRM_dom"/>
</dbReference>
<evidence type="ECO:0000313" key="10">
    <source>
        <dbReference type="EMBL" id="KAG8225535.1"/>
    </source>
</evidence>
<feature type="region of interest" description="Disordered" evidence="8">
    <location>
        <begin position="86"/>
        <end position="105"/>
    </location>
</feature>
<keyword evidence="4 6" id="KW-0694">RNA-binding</keyword>
<dbReference type="SMART" id="SM00360">
    <property type="entry name" value="RRM"/>
    <property type="match status" value="2"/>
</dbReference>
<evidence type="ECO:0000256" key="5">
    <source>
        <dbReference type="ARBA" id="ARBA00023242"/>
    </source>
</evidence>
<proteinExistence type="predicted"/>
<dbReference type="GO" id="GO:0000398">
    <property type="term" value="P:mRNA splicing, via spliceosome"/>
    <property type="evidence" value="ECO:0007669"/>
    <property type="project" value="TreeGrafter"/>
</dbReference>
<reference evidence="10" key="1">
    <citation type="submission" date="2013-04" db="EMBL/GenBank/DDBJ databases">
        <authorList>
            <person name="Qu J."/>
            <person name="Murali S.C."/>
            <person name="Bandaranaike D."/>
            <person name="Bellair M."/>
            <person name="Blankenburg K."/>
            <person name="Chao H."/>
            <person name="Dinh H."/>
            <person name="Doddapaneni H."/>
            <person name="Downs B."/>
            <person name="Dugan-Rocha S."/>
            <person name="Elkadiri S."/>
            <person name="Gnanaolivu R.D."/>
            <person name="Hernandez B."/>
            <person name="Javaid M."/>
            <person name="Jayaseelan J.C."/>
            <person name="Lee S."/>
            <person name="Li M."/>
            <person name="Ming W."/>
            <person name="Munidasa M."/>
            <person name="Muniz J."/>
            <person name="Nguyen L."/>
            <person name="Ongeri F."/>
            <person name="Osuji N."/>
            <person name="Pu L.-L."/>
            <person name="Puazo M."/>
            <person name="Qu C."/>
            <person name="Quiroz J."/>
            <person name="Raj R."/>
            <person name="Weissenberger G."/>
            <person name="Xin Y."/>
            <person name="Zou X."/>
            <person name="Han Y."/>
            <person name="Richards S."/>
            <person name="Worley K."/>
            <person name="Muzny D."/>
            <person name="Gibbs R."/>
        </authorList>
    </citation>
    <scope>NUCLEOTIDE SEQUENCE</scope>
    <source>
        <strain evidence="10">Sampled in the wild</strain>
    </source>
</reference>
<evidence type="ECO:0000313" key="11">
    <source>
        <dbReference type="Proteomes" id="UP000792457"/>
    </source>
</evidence>
<gene>
    <name evidence="10" type="ORF">J437_LFUL006074</name>
</gene>
<dbReference type="GO" id="GO:0030626">
    <property type="term" value="F:U12 snRNA binding"/>
    <property type="evidence" value="ECO:0007669"/>
    <property type="project" value="TreeGrafter"/>
</dbReference>
<dbReference type="FunFam" id="3.30.70.330:FF:000207">
    <property type="entry name" value="RNA-binding region (RNP1, RRM)-containing 3"/>
    <property type="match status" value="1"/>
</dbReference>
<name>A0A8K0JZG6_LADFU</name>
<dbReference type="PANTHER" id="PTHR16105:SF0">
    <property type="entry name" value="RNA-BINDING REGION-CONTAINING PROTEIN 3"/>
    <property type="match status" value="1"/>
</dbReference>
<evidence type="ECO:0000256" key="2">
    <source>
        <dbReference type="ARBA" id="ARBA00020364"/>
    </source>
</evidence>
<dbReference type="OrthoDB" id="448399at2759"/>
<feature type="domain" description="RRM" evidence="9">
    <location>
        <begin position="385"/>
        <end position="468"/>
    </location>
</feature>
<dbReference type="Proteomes" id="UP000792457">
    <property type="component" value="Unassembled WGS sequence"/>
</dbReference>
<reference evidence="10" key="2">
    <citation type="submission" date="2017-10" db="EMBL/GenBank/DDBJ databases">
        <title>Ladona fulva Genome sequencing and assembly.</title>
        <authorList>
            <person name="Murali S."/>
            <person name="Richards S."/>
            <person name="Bandaranaike D."/>
            <person name="Bellair M."/>
            <person name="Blankenburg K."/>
            <person name="Chao H."/>
            <person name="Dinh H."/>
            <person name="Doddapaneni H."/>
            <person name="Dugan-Rocha S."/>
            <person name="Elkadiri S."/>
            <person name="Gnanaolivu R."/>
            <person name="Hernandez B."/>
            <person name="Skinner E."/>
            <person name="Javaid M."/>
            <person name="Lee S."/>
            <person name="Li M."/>
            <person name="Ming W."/>
            <person name="Munidasa M."/>
            <person name="Muniz J."/>
            <person name="Nguyen L."/>
            <person name="Hughes D."/>
            <person name="Osuji N."/>
            <person name="Pu L.-L."/>
            <person name="Puazo M."/>
            <person name="Qu C."/>
            <person name="Quiroz J."/>
            <person name="Raj R."/>
            <person name="Weissenberger G."/>
            <person name="Xin Y."/>
            <person name="Zou X."/>
            <person name="Han Y."/>
            <person name="Worley K."/>
            <person name="Muzny D."/>
            <person name="Gibbs R."/>
        </authorList>
    </citation>
    <scope>NUCLEOTIDE SEQUENCE</scope>
    <source>
        <strain evidence="10">Sampled in the wild</strain>
    </source>
</reference>
<keyword evidence="3" id="KW-0677">Repeat</keyword>
<evidence type="ECO:0000259" key="9">
    <source>
        <dbReference type="PROSITE" id="PS50102"/>
    </source>
</evidence>
<dbReference type="PROSITE" id="PS50102">
    <property type="entry name" value="RRM"/>
    <property type="match status" value="1"/>
</dbReference>
<dbReference type="InterPro" id="IPR045164">
    <property type="entry name" value="RBM41/RNPC3"/>
</dbReference>
<dbReference type="InterPro" id="IPR012677">
    <property type="entry name" value="Nucleotide-bd_a/b_plait_sf"/>
</dbReference>
<keyword evidence="5" id="KW-0539">Nucleus</keyword>
<dbReference type="SUPFAM" id="SSF54928">
    <property type="entry name" value="RNA-binding domain, RBD"/>
    <property type="match status" value="2"/>
</dbReference>
<comment type="subcellular location">
    <subcellularLocation>
        <location evidence="1">Nucleus</location>
    </subcellularLocation>
</comment>
<keyword evidence="7" id="KW-0175">Coiled coil</keyword>
<sequence length="472" mass="53604">MRIKMTNGKDTLVIRHLSNELTENEKEQLLRHFGATQVQCIGSKHKKSNIVFAKFPSPAVTALALKRLHQLDVLGYPLTVEYARGKGCSDESSKSTNPSAEEDTKDVIRKKHREFLLKLNSWHHSIQPARPPPNHLRYEYPSANKDILTNICRTLASVPKFYTQVLHLMNKMNLPCPFGQLFPGPEIFVTTKPSDTTSAEILEMEVEDEEDKMNLELEESEESEIEIDTESQMYKNDIIPNIPHKRRKAQCLSLSKRKRAFVPNPIIKSTTIKAPLNPEEVFERESQVPSQQKKIELHLASISTSAKEENLENVNQTTTEELPGFGVIEPVKSSNIDESTDDKDETENVDGAVISLKELKSNRISTKDQAVLPVFKNYQPGAPSCRLYIKNIAKPATARDFHYIYRSFLDLNDEEQIKMFDIRLMQDGRMKGQAFITFPTIAQAQAALKETNGYILKNKPLVVQFARSAKPK</sequence>
<protein>
    <recommendedName>
        <fullName evidence="2">RNA-binding region-containing protein 3</fullName>
    </recommendedName>
</protein>
<dbReference type="CDD" id="cd12239">
    <property type="entry name" value="RRM2_RBM40_like"/>
    <property type="match status" value="1"/>
</dbReference>
<dbReference type="Gene3D" id="3.30.70.330">
    <property type="match status" value="2"/>
</dbReference>
<organism evidence="10 11">
    <name type="scientific">Ladona fulva</name>
    <name type="common">Scarce chaser dragonfly</name>
    <name type="synonym">Libellula fulva</name>
    <dbReference type="NCBI Taxonomy" id="123851"/>
    <lineage>
        <taxon>Eukaryota</taxon>
        <taxon>Metazoa</taxon>
        <taxon>Ecdysozoa</taxon>
        <taxon>Arthropoda</taxon>
        <taxon>Hexapoda</taxon>
        <taxon>Insecta</taxon>
        <taxon>Pterygota</taxon>
        <taxon>Palaeoptera</taxon>
        <taxon>Odonata</taxon>
        <taxon>Epiprocta</taxon>
        <taxon>Anisoptera</taxon>
        <taxon>Libelluloidea</taxon>
        <taxon>Libellulidae</taxon>
        <taxon>Ladona</taxon>
    </lineage>
</organism>
<evidence type="ECO:0000256" key="8">
    <source>
        <dbReference type="SAM" id="MobiDB-lite"/>
    </source>
</evidence>
<accession>A0A8K0JZG6</accession>
<dbReference type="InterPro" id="IPR035979">
    <property type="entry name" value="RBD_domain_sf"/>
</dbReference>
<dbReference type="Gene3D" id="6.10.250.610">
    <property type="match status" value="1"/>
</dbReference>
<dbReference type="CDD" id="cd12238">
    <property type="entry name" value="RRM1_RBM40_like"/>
    <property type="match status" value="1"/>
</dbReference>
<dbReference type="InterPro" id="IPR034147">
    <property type="entry name" value="RBM40_RRM1"/>
</dbReference>